<dbReference type="PANTHER" id="PTHR46358">
    <property type="entry name" value="TONSOKU-LIKE PROTEIN"/>
    <property type="match status" value="1"/>
</dbReference>
<dbReference type="GO" id="GO:0043596">
    <property type="term" value="C:nuclear replication fork"/>
    <property type="evidence" value="ECO:0007669"/>
    <property type="project" value="TreeGrafter"/>
</dbReference>
<evidence type="ECO:0000256" key="1">
    <source>
        <dbReference type="ARBA" id="ARBA00004123"/>
    </source>
</evidence>
<organism evidence="7">
    <name type="scientific">Soboliphyme baturini</name>
    <dbReference type="NCBI Taxonomy" id="241478"/>
    <lineage>
        <taxon>Eukaryota</taxon>
        <taxon>Metazoa</taxon>
        <taxon>Ecdysozoa</taxon>
        <taxon>Nematoda</taxon>
        <taxon>Enoplea</taxon>
        <taxon>Dorylaimia</taxon>
        <taxon>Dioctophymatida</taxon>
        <taxon>Dioctophymatoidea</taxon>
        <taxon>Soboliphymatidae</taxon>
        <taxon>Soboliphyme</taxon>
    </lineage>
</organism>
<dbReference type="GO" id="GO:0031297">
    <property type="term" value="P:replication fork processing"/>
    <property type="evidence" value="ECO:0007669"/>
    <property type="project" value="TreeGrafter"/>
</dbReference>
<dbReference type="AlphaFoldDB" id="A0A183J6L9"/>
<dbReference type="PANTHER" id="PTHR46358:SF1">
    <property type="entry name" value="TONSOKU-LIKE PROTEIN"/>
    <property type="match status" value="1"/>
</dbReference>
<reference evidence="5 6" key="2">
    <citation type="submission" date="2018-11" db="EMBL/GenBank/DDBJ databases">
        <authorList>
            <consortium name="Pathogen Informatics"/>
        </authorList>
    </citation>
    <scope>NUCLEOTIDE SEQUENCE [LARGE SCALE GENOMIC DNA]</scope>
</reference>
<evidence type="ECO:0000256" key="4">
    <source>
        <dbReference type="SAM" id="MobiDB-lite"/>
    </source>
</evidence>
<keyword evidence="6" id="KW-1185">Reference proteome</keyword>
<protein>
    <submittedName>
        <fullName evidence="7">Tudor domain-containing protein</fullName>
    </submittedName>
</protein>
<keyword evidence="2" id="KW-0677">Repeat</keyword>
<sequence>LSGFNGVECDETFTERSSQSRIHAIDVGGTTTTKSVSKSLHKHPQDVESGDIDKPGAGSKYYKDAIMSMGSRSKRGVAGMLSDKRKGAVSVGALVSEDAFDAARNYLVSDDVVIFDAEEDAVSEVTAENLNFSSKRSAHSSSPIRDELIGILDDSSFLENASASSSVDLFSSHDDCMVVKCKRNYKANTDVRRKRIRDSDDDGVCSIELPSLSSTVPELPLSRDRSFVSGRSRSSTDSVWIRVTVNSWVAAVPIEPSQYSENVKWLEDQVALRYYERHKKRPFLTLCTTDGAELSKSDPISLVIDEYSELIGKVDRWELISLEESYVENCRQMNLEVYPTMKTLMTSFESSGVVSFTHFSLQGELLHCVLRSFQAEYR</sequence>
<keyword evidence="3" id="KW-0539">Nucleus</keyword>
<evidence type="ECO:0000313" key="5">
    <source>
        <dbReference type="EMBL" id="VDP40734.1"/>
    </source>
</evidence>
<feature type="region of interest" description="Disordered" evidence="4">
    <location>
        <begin position="33"/>
        <end position="56"/>
    </location>
</feature>
<dbReference type="EMBL" id="UZAM01015825">
    <property type="protein sequence ID" value="VDP40734.1"/>
    <property type="molecule type" value="Genomic_DNA"/>
</dbReference>
<evidence type="ECO:0000313" key="6">
    <source>
        <dbReference type="Proteomes" id="UP000270296"/>
    </source>
</evidence>
<accession>A0A183J6L9</accession>
<dbReference type="InterPro" id="IPR052311">
    <property type="entry name" value="MMS22L-TONSL_complex_comp"/>
</dbReference>
<proteinExistence type="predicted"/>
<gene>
    <name evidence="5" type="ORF">SBAD_LOCUS11517</name>
</gene>
<reference evidence="7" key="1">
    <citation type="submission" date="2016-06" db="UniProtKB">
        <authorList>
            <consortium name="WormBaseParasite"/>
        </authorList>
    </citation>
    <scope>IDENTIFICATION</scope>
</reference>
<dbReference type="GO" id="GO:0000724">
    <property type="term" value="P:double-strand break repair via homologous recombination"/>
    <property type="evidence" value="ECO:0007669"/>
    <property type="project" value="TreeGrafter"/>
</dbReference>
<evidence type="ECO:0000256" key="3">
    <source>
        <dbReference type="ARBA" id="ARBA00023242"/>
    </source>
</evidence>
<evidence type="ECO:0000313" key="7">
    <source>
        <dbReference type="WBParaSite" id="SBAD_0001190301-mRNA-1"/>
    </source>
</evidence>
<dbReference type="WBParaSite" id="SBAD_0001190301-mRNA-1">
    <property type="protein sequence ID" value="SBAD_0001190301-mRNA-1"/>
    <property type="gene ID" value="SBAD_0001190301"/>
</dbReference>
<dbReference type="Proteomes" id="UP000270296">
    <property type="component" value="Unassembled WGS sequence"/>
</dbReference>
<comment type="subcellular location">
    <subcellularLocation>
        <location evidence="1">Nucleus</location>
    </subcellularLocation>
</comment>
<name>A0A183J6L9_9BILA</name>
<feature type="compositionally biased region" description="Basic and acidic residues" evidence="4">
    <location>
        <begin position="43"/>
        <end position="54"/>
    </location>
</feature>
<evidence type="ECO:0000256" key="2">
    <source>
        <dbReference type="ARBA" id="ARBA00022737"/>
    </source>
</evidence>